<dbReference type="InterPro" id="IPR050315">
    <property type="entry name" value="FAD-oxidoreductase_2"/>
</dbReference>
<evidence type="ECO:0000256" key="2">
    <source>
        <dbReference type="ARBA" id="ARBA00022630"/>
    </source>
</evidence>
<gene>
    <name evidence="7" type="ORF">J0X15_03650</name>
</gene>
<dbReference type="AlphaFoldDB" id="A0A939EKX1"/>
<dbReference type="EMBL" id="JAFLNF010000002">
    <property type="protein sequence ID" value="MBO0344307.1"/>
    <property type="molecule type" value="Genomic_DNA"/>
</dbReference>
<dbReference type="PRINTS" id="PR00411">
    <property type="entry name" value="PNDRDTASEI"/>
</dbReference>
<dbReference type="Proteomes" id="UP000664779">
    <property type="component" value="Unassembled WGS sequence"/>
</dbReference>
<evidence type="ECO:0000259" key="6">
    <source>
        <dbReference type="Pfam" id="PF00890"/>
    </source>
</evidence>
<dbReference type="InterPro" id="IPR036188">
    <property type="entry name" value="FAD/NAD-bd_sf"/>
</dbReference>
<evidence type="ECO:0000256" key="3">
    <source>
        <dbReference type="ARBA" id="ARBA00022827"/>
    </source>
</evidence>
<keyword evidence="2" id="KW-0285">Flavoprotein</keyword>
<dbReference type="PANTHER" id="PTHR43400:SF10">
    <property type="entry name" value="3-OXOSTEROID 1-DEHYDROGENASE"/>
    <property type="match status" value="1"/>
</dbReference>
<dbReference type="PANTHER" id="PTHR43400">
    <property type="entry name" value="FUMARATE REDUCTASE"/>
    <property type="match status" value="1"/>
</dbReference>
<keyword evidence="3" id="KW-0274">FAD</keyword>
<evidence type="ECO:0000256" key="5">
    <source>
        <dbReference type="SAM" id="MobiDB-lite"/>
    </source>
</evidence>
<reference evidence="7" key="1">
    <citation type="submission" date="2021-03" db="EMBL/GenBank/DDBJ databases">
        <title>Roseibium sp. CAU 1637 isolated from Incheon.</title>
        <authorList>
            <person name="Kim W."/>
        </authorList>
    </citation>
    <scope>NUCLEOTIDE SEQUENCE</scope>
    <source>
        <strain evidence="7">CAU 1637</strain>
    </source>
</reference>
<keyword evidence="4" id="KW-0560">Oxidoreductase</keyword>
<organism evidence="7 8">
    <name type="scientific">Roseibium limicola</name>
    <dbReference type="NCBI Taxonomy" id="2816037"/>
    <lineage>
        <taxon>Bacteria</taxon>
        <taxon>Pseudomonadati</taxon>
        <taxon>Pseudomonadota</taxon>
        <taxon>Alphaproteobacteria</taxon>
        <taxon>Hyphomicrobiales</taxon>
        <taxon>Stappiaceae</taxon>
        <taxon>Roseibium</taxon>
    </lineage>
</organism>
<sequence>MTSAEIREDLQQDEAFDLIVLGSGAAGLTAAITAALQGLKVVVLESQAEIGGTSARSSGTVWIPDNSLLRAEGITDDGPRAARYLSALVGNAGPEAPWRRFLQAGPLMLDELMAKTDLTFKPFMSAADYRQDMPGAAAGGRALEPQAFDGRRLKSDFKRLASPLRELMVFGGMMVTRSEAAQLLRADRSLSALILAARLTLRFALDRLNNKRGTRLVLGNALIAALVKSCRDLGVAIHSDVEATRLLTDGGKVIGVSLRRNNETLSLLGHKGVVLAGGGFPASSEKRQQHLPSPTPPATPAAPGCLGTTLDLALSASAALGPSGKDNGLWFPSSFYKRADGTTAVYPHIVLDRPKPGLIAVDRQGQRFANEALSYHEFVRAMYAQTDKGGDAIPAWLIVDRAFIRKHGLGVIRPRTPSLRRYVASGYLLEATTIAELATQADLPPEALKHTVSRFNEFARQGRDDDFHKGETLYERGNGDADVSPNPCLGEITQGPFYAVAVWPTPLGTSRGLLTDENARVLDTAGKPMLGLYACGNDAQSAFGGEYPGAGAQLGQAMTFGWLAGLHAADIPLEDVGEPPPEPLSSFHRQQA</sequence>
<dbReference type="Gene3D" id="3.90.700.10">
    <property type="entry name" value="Succinate dehydrogenase/fumarate reductase flavoprotein, catalytic domain"/>
    <property type="match status" value="1"/>
</dbReference>
<feature type="region of interest" description="Disordered" evidence="5">
    <location>
        <begin position="573"/>
        <end position="592"/>
    </location>
</feature>
<protein>
    <submittedName>
        <fullName evidence="7">FAD-dependent oxidoreductase</fullName>
    </submittedName>
</protein>
<comment type="cofactor">
    <cofactor evidence="1">
        <name>FAD</name>
        <dbReference type="ChEBI" id="CHEBI:57692"/>
    </cofactor>
</comment>
<name>A0A939EKX1_9HYPH</name>
<evidence type="ECO:0000256" key="4">
    <source>
        <dbReference type="ARBA" id="ARBA00023002"/>
    </source>
</evidence>
<dbReference type="InterPro" id="IPR003953">
    <property type="entry name" value="FAD-dep_OxRdtase_2_FAD-bd"/>
</dbReference>
<dbReference type="SUPFAM" id="SSF51905">
    <property type="entry name" value="FAD/NAD(P)-binding domain"/>
    <property type="match status" value="1"/>
</dbReference>
<dbReference type="GO" id="GO:0016491">
    <property type="term" value="F:oxidoreductase activity"/>
    <property type="evidence" value="ECO:0007669"/>
    <property type="project" value="UniProtKB-KW"/>
</dbReference>
<feature type="domain" description="FAD-dependent oxidoreductase 2 FAD-binding" evidence="6">
    <location>
        <begin position="17"/>
        <end position="553"/>
    </location>
</feature>
<dbReference type="Pfam" id="PF00890">
    <property type="entry name" value="FAD_binding_2"/>
    <property type="match status" value="1"/>
</dbReference>
<comment type="caution">
    <text evidence="7">The sequence shown here is derived from an EMBL/GenBank/DDBJ whole genome shotgun (WGS) entry which is preliminary data.</text>
</comment>
<proteinExistence type="predicted"/>
<dbReference type="GO" id="GO:0008202">
    <property type="term" value="P:steroid metabolic process"/>
    <property type="evidence" value="ECO:0007669"/>
    <property type="project" value="UniProtKB-ARBA"/>
</dbReference>
<dbReference type="Gene3D" id="3.50.50.60">
    <property type="entry name" value="FAD/NAD(P)-binding domain"/>
    <property type="match status" value="2"/>
</dbReference>
<evidence type="ECO:0000313" key="7">
    <source>
        <dbReference type="EMBL" id="MBO0344307.1"/>
    </source>
</evidence>
<evidence type="ECO:0000256" key="1">
    <source>
        <dbReference type="ARBA" id="ARBA00001974"/>
    </source>
</evidence>
<dbReference type="InterPro" id="IPR027477">
    <property type="entry name" value="Succ_DH/fumarate_Rdtase_cat_sf"/>
</dbReference>
<accession>A0A939EKX1</accession>
<dbReference type="RefSeq" id="WP_206938318.1">
    <property type="nucleotide sequence ID" value="NZ_JAFLNF010000002.1"/>
</dbReference>
<evidence type="ECO:0000313" key="8">
    <source>
        <dbReference type="Proteomes" id="UP000664779"/>
    </source>
</evidence>
<keyword evidence="8" id="KW-1185">Reference proteome</keyword>
<dbReference type="SUPFAM" id="SSF56425">
    <property type="entry name" value="Succinate dehydrogenase/fumarate reductase flavoprotein, catalytic domain"/>
    <property type="match status" value="1"/>
</dbReference>